<feature type="domain" description="ABC transmembrane type-1" evidence="11">
    <location>
        <begin position="151"/>
        <end position="429"/>
    </location>
</feature>
<accession>R8APT4</accession>
<evidence type="ECO:0000256" key="4">
    <source>
        <dbReference type="ARBA" id="ARBA00022692"/>
    </source>
</evidence>
<organism evidence="13 14">
    <name type="scientific">Plesiomonas shigelloides 302-73</name>
    <dbReference type="NCBI Taxonomy" id="1315976"/>
    <lineage>
        <taxon>Bacteria</taxon>
        <taxon>Pseudomonadati</taxon>
        <taxon>Pseudomonadota</taxon>
        <taxon>Gammaproteobacteria</taxon>
        <taxon>Enterobacterales</taxon>
        <taxon>Enterobacteriaceae</taxon>
        <taxon>Plesiomonas</taxon>
    </lineage>
</organism>
<dbReference type="PANTHER" id="PTHR24221">
    <property type="entry name" value="ATP-BINDING CASSETTE SUB-FAMILY B"/>
    <property type="match status" value="1"/>
</dbReference>
<evidence type="ECO:0000256" key="7">
    <source>
        <dbReference type="ARBA" id="ARBA00022989"/>
    </source>
</evidence>
<dbReference type="InterPro" id="IPR017750">
    <property type="entry name" value="ATPase_T1SS"/>
</dbReference>
<dbReference type="GO" id="GO:0005886">
    <property type="term" value="C:plasma membrane"/>
    <property type="evidence" value="ECO:0007669"/>
    <property type="project" value="UniProtKB-SubCell"/>
</dbReference>
<dbReference type="PROSITE" id="PS50893">
    <property type="entry name" value="ABC_TRANSPORTER_2"/>
    <property type="match status" value="1"/>
</dbReference>
<dbReference type="PROSITE" id="PS50990">
    <property type="entry name" value="PEPTIDASE_C39"/>
    <property type="match status" value="1"/>
</dbReference>
<dbReference type="InterPro" id="IPR011527">
    <property type="entry name" value="ABC1_TM_dom"/>
</dbReference>
<feature type="domain" description="Peptidase C39" evidence="12">
    <location>
        <begin position="2"/>
        <end position="120"/>
    </location>
</feature>
<dbReference type="InterPro" id="IPR003439">
    <property type="entry name" value="ABC_transporter-like_ATP-bd"/>
</dbReference>
<keyword evidence="14" id="KW-1185">Reference proteome</keyword>
<dbReference type="PROSITE" id="PS50929">
    <property type="entry name" value="ABC_TM1F"/>
    <property type="match status" value="1"/>
</dbReference>
<evidence type="ECO:0000313" key="13">
    <source>
        <dbReference type="EMBL" id="EON88346.1"/>
    </source>
</evidence>
<comment type="subcellular location">
    <subcellularLocation>
        <location evidence="1">Cell membrane</location>
        <topology evidence="1">Multi-pass membrane protein</topology>
    </subcellularLocation>
</comment>
<feature type="transmembrane region" description="Helical" evidence="9">
    <location>
        <begin position="147"/>
        <end position="169"/>
    </location>
</feature>
<proteinExistence type="predicted"/>
<dbReference type="CDD" id="cd18587">
    <property type="entry name" value="ABC_6TM_LapB_like"/>
    <property type="match status" value="1"/>
</dbReference>
<dbReference type="GO" id="GO:0008233">
    <property type="term" value="F:peptidase activity"/>
    <property type="evidence" value="ECO:0007669"/>
    <property type="project" value="InterPro"/>
</dbReference>
<evidence type="ECO:0000259" key="12">
    <source>
        <dbReference type="PROSITE" id="PS50990"/>
    </source>
</evidence>
<dbReference type="FunFam" id="3.40.50.300:FF:000299">
    <property type="entry name" value="ABC transporter ATP-binding protein/permease"/>
    <property type="match status" value="1"/>
</dbReference>
<gene>
    <name evidence="13" type="ORF">PLESHI_11272</name>
</gene>
<evidence type="ECO:0000256" key="3">
    <source>
        <dbReference type="ARBA" id="ARBA00022475"/>
    </source>
</evidence>
<dbReference type="GO" id="GO:0016887">
    <property type="term" value="F:ATP hydrolysis activity"/>
    <property type="evidence" value="ECO:0007669"/>
    <property type="project" value="InterPro"/>
</dbReference>
<dbReference type="HOGENOM" id="CLU_000604_95_6_6"/>
<dbReference type="InterPro" id="IPR027417">
    <property type="entry name" value="P-loop_NTPase"/>
</dbReference>
<evidence type="ECO:0000256" key="6">
    <source>
        <dbReference type="ARBA" id="ARBA00022840"/>
    </source>
</evidence>
<dbReference type="InterPro" id="IPR036640">
    <property type="entry name" value="ABC1_TM_sf"/>
</dbReference>
<protein>
    <submittedName>
        <fullName evidence="13">Type I secretion system ATPase</fullName>
    </submittedName>
</protein>
<keyword evidence="8 9" id="KW-0472">Membrane</keyword>
<keyword evidence="6" id="KW-0067">ATP-binding</keyword>
<dbReference type="SMART" id="SM00382">
    <property type="entry name" value="AAA"/>
    <property type="match status" value="1"/>
</dbReference>
<keyword evidence="2" id="KW-0813">Transport</keyword>
<dbReference type="Pfam" id="PF00005">
    <property type="entry name" value="ABC_tran"/>
    <property type="match status" value="1"/>
</dbReference>
<dbReference type="OrthoDB" id="9787557at2"/>
<sequence length="700" mass="76611">MQGIVHDPLLAIVEYMARHYRRTISTLEICAGLPLQNGVLDMSLFGRAAYRAGLNANQLGTPVNMLPDAALPCVLLADQQAWVVLRREQEQLVVWQPGLGEHVVAQGKLNHATVWMLTPLPYVDDRAPSYDNQAHWLRRGLARSVPIYRDALLASLMINLLAIVLPLFTMNVYDRVVPNQAFYTLWVLVGGVVFALAFDFALRHVRSALIDFAAKKTDIYLSSRVMESVLGCRLTSRPASVGAFIKQVGEYESLRDFLASMTLTTLVDLPFSVLFLAVIAWLAGPLALIPFFLILLLLGYSLWLQPKLKQEIKSSSQQNQQRQAQLAETVAALESIKLSGAESMLQWRWEQATAALGSASVRTRMLMNQLGQMNMLVQQLNTVLTVIGGVYLIAAGDLSMGGLIAASMLGGRALAPGMQLAGLFGKWENAREAHITLSNLLSLPQEQQSSASQRLQPSVLHGALSLRTVSFAYPQMPQPIINELSLSISAGERIAIIGRIGAGKSTLLRMLAGLYQPDKGQVLVDGIHSEQLSLSFLRRNMGMVLQDQSLLYGTIRDNIALGCPDLDDDSLLRAAERAGVMNFVRDDPQGLHKAVGEGGAWLSGGQRQAVTLARALVREPKILLLDEPTSAMDNRSEQWVKDMLLSLPGKPTIVINTHKMSMLDIVDRVIVLEAGKIVIDGSKDAVLQRLSEGPVVRMAG</sequence>
<keyword evidence="5" id="KW-0547">Nucleotide-binding</keyword>
<dbReference type="GO" id="GO:0005524">
    <property type="term" value="F:ATP binding"/>
    <property type="evidence" value="ECO:0007669"/>
    <property type="project" value="UniProtKB-KW"/>
</dbReference>
<dbReference type="InterPro" id="IPR017871">
    <property type="entry name" value="ABC_transporter-like_CS"/>
</dbReference>
<keyword evidence="7 9" id="KW-1133">Transmembrane helix</keyword>
<dbReference type="GO" id="GO:0006508">
    <property type="term" value="P:proteolysis"/>
    <property type="evidence" value="ECO:0007669"/>
    <property type="project" value="InterPro"/>
</dbReference>
<reference evidence="13 14" key="1">
    <citation type="journal article" date="2013" name="Genome Announc.">
        <title>Genome Sequence of Plesiomonas shigelloides Strain 302-73 (Serotype O1).</title>
        <authorList>
            <person name="Pique N."/>
            <person name="Aquilini E."/>
            <person name="Alioto T."/>
            <person name="Minana-Galbis D."/>
            <person name="Tomas J.M."/>
        </authorList>
    </citation>
    <scope>NUCLEOTIDE SEQUENCE [LARGE SCALE GENOMIC DNA]</scope>
    <source>
        <strain evidence="13 14">302-73</strain>
    </source>
</reference>
<evidence type="ECO:0000259" key="11">
    <source>
        <dbReference type="PROSITE" id="PS50929"/>
    </source>
</evidence>
<dbReference type="PANTHER" id="PTHR24221:SF248">
    <property type="entry name" value="ABC TRANSPORTER TRANSMEMBRANE REGION"/>
    <property type="match status" value="1"/>
</dbReference>
<dbReference type="EMBL" id="AQQO01000346">
    <property type="protein sequence ID" value="EON88346.1"/>
    <property type="molecule type" value="Genomic_DNA"/>
</dbReference>
<dbReference type="PATRIC" id="fig|1315976.3.peg.2122"/>
<keyword evidence="4 9" id="KW-0812">Transmembrane</keyword>
<dbReference type="Gene3D" id="1.20.1560.10">
    <property type="entry name" value="ABC transporter type 1, transmembrane domain"/>
    <property type="match status" value="1"/>
</dbReference>
<evidence type="ECO:0000256" key="8">
    <source>
        <dbReference type="ARBA" id="ARBA00023136"/>
    </source>
</evidence>
<feature type="transmembrane region" description="Helical" evidence="9">
    <location>
        <begin position="287"/>
        <end position="304"/>
    </location>
</feature>
<comment type="caution">
    <text evidence="13">The sequence shown here is derived from an EMBL/GenBank/DDBJ whole genome shotgun (WGS) entry which is preliminary data.</text>
</comment>
<dbReference type="InterPro" id="IPR003593">
    <property type="entry name" value="AAA+_ATPase"/>
</dbReference>
<feature type="domain" description="ABC transporter" evidence="10">
    <location>
        <begin position="464"/>
        <end position="699"/>
    </location>
</feature>
<evidence type="ECO:0000256" key="1">
    <source>
        <dbReference type="ARBA" id="ARBA00004651"/>
    </source>
</evidence>
<feature type="transmembrane region" description="Helical" evidence="9">
    <location>
        <begin position="181"/>
        <end position="202"/>
    </location>
</feature>
<dbReference type="Proteomes" id="UP000014012">
    <property type="component" value="Unassembled WGS sequence"/>
</dbReference>
<dbReference type="Gene3D" id="3.40.50.300">
    <property type="entry name" value="P-loop containing nucleotide triphosphate hydrolases"/>
    <property type="match status" value="1"/>
</dbReference>
<keyword evidence="3" id="KW-1003">Cell membrane</keyword>
<evidence type="ECO:0000256" key="9">
    <source>
        <dbReference type="SAM" id="Phobius"/>
    </source>
</evidence>
<dbReference type="GO" id="GO:0140359">
    <property type="term" value="F:ABC-type transporter activity"/>
    <property type="evidence" value="ECO:0007669"/>
    <property type="project" value="InterPro"/>
</dbReference>
<dbReference type="InterPro" id="IPR005074">
    <property type="entry name" value="Peptidase_C39"/>
</dbReference>
<feature type="transmembrane region" description="Helical" evidence="9">
    <location>
        <begin position="375"/>
        <end position="394"/>
    </location>
</feature>
<dbReference type="InterPro" id="IPR039421">
    <property type="entry name" value="Type_1_exporter"/>
</dbReference>
<dbReference type="RefSeq" id="WP_010863862.1">
    <property type="nucleotide sequence ID" value="NZ_KB944511.1"/>
</dbReference>
<evidence type="ECO:0000256" key="5">
    <source>
        <dbReference type="ARBA" id="ARBA00022741"/>
    </source>
</evidence>
<dbReference type="SUPFAM" id="SSF52540">
    <property type="entry name" value="P-loop containing nucleoside triphosphate hydrolases"/>
    <property type="match status" value="1"/>
</dbReference>
<name>R8APT4_PLESH</name>
<evidence type="ECO:0000259" key="10">
    <source>
        <dbReference type="PROSITE" id="PS50893"/>
    </source>
</evidence>
<dbReference type="GO" id="GO:0034040">
    <property type="term" value="F:ATPase-coupled lipid transmembrane transporter activity"/>
    <property type="evidence" value="ECO:0007669"/>
    <property type="project" value="TreeGrafter"/>
</dbReference>
<evidence type="ECO:0000313" key="14">
    <source>
        <dbReference type="Proteomes" id="UP000014012"/>
    </source>
</evidence>
<dbReference type="Gene3D" id="3.90.70.10">
    <property type="entry name" value="Cysteine proteinases"/>
    <property type="match status" value="1"/>
</dbReference>
<dbReference type="SUPFAM" id="SSF90123">
    <property type="entry name" value="ABC transporter transmembrane region"/>
    <property type="match status" value="1"/>
</dbReference>
<dbReference type="PROSITE" id="PS00211">
    <property type="entry name" value="ABC_TRANSPORTER_1"/>
    <property type="match status" value="1"/>
</dbReference>
<dbReference type="Pfam" id="PF00664">
    <property type="entry name" value="ABC_membrane"/>
    <property type="match status" value="1"/>
</dbReference>
<dbReference type="NCBIfam" id="TIGR03375">
    <property type="entry name" value="type_I_sec_LssB"/>
    <property type="match status" value="1"/>
</dbReference>
<evidence type="ECO:0000256" key="2">
    <source>
        <dbReference type="ARBA" id="ARBA00022448"/>
    </source>
</evidence>
<dbReference type="AlphaFoldDB" id="R8APT4"/>